<evidence type="ECO:0000256" key="2">
    <source>
        <dbReference type="SAM" id="SignalP"/>
    </source>
</evidence>
<dbReference type="Proteomes" id="UP000183209">
    <property type="component" value="Unassembled WGS sequence"/>
</dbReference>
<feature type="signal peptide" evidence="2">
    <location>
        <begin position="1"/>
        <end position="20"/>
    </location>
</feature>
<accession>A0A1I6TDH2</accession>
<organism evidence="3 4">
    <name type="scientific">Zhouia amylolytica</name>
    <dbReference type="NCBI Taxonomy" id="376730"/>
    <lineage>
        <taxon>Bacteria</taxon>
        <taxon>Pseudomonadati</taxon>
        <taxon>Bacteroidota</taxon>
        <taxon>Flavobacteriia</taxon>
        <taxon>Flavobacteriales</taxon>
        <taxon>Flavobacteriaceae</taxon>
        <taxon>Zhouia</taxon>
    </lineage>
</organism>
<dbReference type="InterPro" id="IPR025737">
    <property type="entry name" value="FApF"/>
</dbReference>
<protein>
    <submittedName>
        <fullName evidence="3">Putative MetA-pathway of phenol degradation</fullName>
    </submittedName>
</protein>
<keyword evidence="2" id="KW-0732">Signal</keyword>
<evidence type="ECO:0000256" key="1">
    <source>
        <dbReference type="SAM" id="MobiDB-lite"/>
    </source>
</evidence>
<feature type="chain" id="PRO_5010311639" evidence="2">
    <location>
        <begin position="21"/>
        <end position="323"/>
    </location>
</feature>
<dbReference type="AlphaFoldDB" id="A0A1I6TDH2"/>
<name>A0A1I6TDH2_9FLAO</name>
<feature type="region of interest" description="Disordered" evidence="1">
    <location>
        <begin position="297"/>
        <end position="323"/>
    </location>
</feature>
<dbReference type="Pfam" id="PF13557">
    <property type="entry name" value="Phenol_MetA_deg"/>
    <property type="match status" value="1"/>
</dbReference>
<proteinExistence type="predicted"/>
<dbReference type="EMBL" id="FPAG01000005">
    <property type="protein sequence ID" value="SFS87168.1"/>
    <property type="molecule type" value="Genomic_DNA"/>
</dbReference>
<evidence type="ECO:0000313" key="4">
    <source>
        <dbReference type="Proteomes" id="UP000183209"/>
    </source>
</evidence>
<evidence type="ECO:0000313" key="3">
    <source>
        <dbReference type="EMBL" id="SFS87168.1"/>
    </source>
</evidence>
<feature type="compositionally biased region" description="Basic residues" evidence="1">
    <location>
        <begin position="304"/>
        <end position="316"/>
    </location>
</feature>
<dbReference type="RefSeq" id="WP_074978553.1">
    <property type="nucleotide sequence ID" value="NZ_FPAG01000005.1"/>
</dbReference>
<dbReference type="OrthoDB" id="1421312at2"/>
<sequence length="323" mass="37030">MKNLTYLTCFFLLFTISAKAQYTEVINSNRPGNSVSAFSVGKNVIQGEAGFLFEKREHDLLRTSSNLKSGEFAVRYGFLFEQLEIIWNGTFTNQNITDNSTSPAYKYSRTDFTQNTVGLKFLVFDPFKNPETNKPNLYSWRANNRPQWSDLIPAVALYAGMNMNFGDNPYYPAESTVSPKVMLATQNHISWNWVLVSNLIYDKFTEDDPMFSYIITLTHTLKNPKYSIFAEHQGFKSDAYGDGLFRLGGATLINKDLQLDFSIGLNTKDTPSRFLAGMGISYRLDYHEDEFKKVDNVSKQEKKALRKQKKRQRKNNSFKGLDN</sequence>
<gene>
    <name evidence="3" type="ORF">SAMN04487906_1983</name>
</gene>
<reference evidence="3 4" key="1">
    <citation type="submission" date="2016-10" db="EMBL/GenBank/DDBJ databases">
        <authorList>
            <person name="de Groot N.N."/>
        </authorList>
    </citation>
    <scope>NUCLEOTIDE SEQUENCE [LARGE SCALE GENOMIC DNA]</scope>
    <source>
        <strain evidence="3 4">CGMCC 1.6114</strain>
    </source>
</reference>